<keyword evidence="2" id="KW-0067">ATP-binding</keyword>
<feature type="transmembrane region" description="Helical" evidence="3">
    <location>
        <begin position="20"/>
        <end position="38"/>
    </location>
</feature>
<feature type="transmembrane region" description="Helical" evidence="3">
    <location>
        <begin position="326"/>
        <end position="344"/>
    </location>
</feature>
<keyword evidence="1" id="KW-0547">Nucleotide-binding</keyword>
<evidence type="ECO:0000256" key="2">
    <source>
        <dbReference type="ARBA" id="ARBA00022840"/>
    </source>
</evidence>
<protein>
    <recommendedName>
        <fullName evidence="6">ABC transmembrane type-1 domain-containing protein</fullName>
    </recommendedName>
</protein>
<dbReference type="GO" id="GO:0042626">
    <property type="term" value="F:ATPase-coupled transmembrane transporter activity"/>
    <property type="evidence" value="ECO:0007669"/>
    <property type="project" value="TreeGrafter"/>
</dbReference>
<dbReference type="GO" id="GO:0016020">
    <property type="term" value="C:membrane"/>
    <property type="evidence" value="ECO:0007669"/>
    <property type="project" value="TreeGrafter"/>
</dbReference>
<name>A0AA38LS06_TAXCH</name>
<dbReference type="Proteomes" id="UP000824469">
    <property type="component" value="Unassembled WGS sequence"/>
</dbReference>
<feature type="transmembrane region" description="Helical" evidence="3">
    <location>
        <begin position="69"/>
        <end position="87"/>
    </location>
</feature>
<feature type="transmembrane region" description="Helical" evidence="3">
    <location>
        <begin position="166"/>
        <end position="187"/>
    </location>
</feature>
<gene>
    <name evidence="4" type="ORF">KI387_003315</name>
</gene>
<dbReference type="GO" id="GO:0005524">
    <property type="term" value="F:ATP binding"/>
    <property type="evidence" value="ECO:0007669"/>
    <property type="project" value="UniProtKB-KW"/>
</dbReference>
<feature type="transmembrane region" description="Helical" evidence="3">
    <location>
        <begin position="294"/>
        <end position="314"/>
    </location>
</feature>
<dbReference type="OMA" id="NESFKHE"/>
<dbReference type="InterPro" id="IPR050173">
    <property type="entry name" value="ABC_transporter_C-like"/>
</dbReference>
<keyword evidence="3" id="KW-0472">Membrane</keyword>
<keyword evidence="3" id="KW-0812">Transmembrane</keyword>
<organism evidence="4 5">
    <name type="scientific">Taxus chinensis</name>
    <name type="common">Chinese yew</name>
    <name type="synonym">Taxus wallichiana var. chinensis</name>
    <dbReference type="NCBI Taxonomy" id="29808"/>
    <lineage>
        <taxon>Eukaryota</taxon>
        <taxon>Viridiplantae</taxon>
        <taxon>Streptophyta</taxon>
        <taxon>Embryophyta</taxon>
        <taxon>Tracheophyta</taxon>
        <taxon>Spermatophyta</taxon>
        <taxon>Pinopsida</taxon>
        <taxon>Pinidae</taxon>
        <taxon>Conifers II</taxon>
        <taxon>Cupressales</taxon>
        <taxon>Taxaceae</taxon>
        <taxon>Taxus</taxon>
    </lineage>
</organism>
<comment type="caution">
    <text evidence="4">The sequence shown here is derived from an EMBL/GenBank/DDBJ whole genome shotgun (WGS) entry which is preliminary data.</text>
</comment>
<reference evidence="4 5" key="1">
    <citation type="journal article" date="2021" name="Nat. Plants">
        <title>The Taxus genome provides insights into paclitaxel biosynthesis.</title>
        <authorList>
            <person name="Xiong X."/>
            <person name="Gou J."/>
            <person name="Liao Q."/>
            <person name="Li Y."/>
            <person name="Zhou Q."/>
            <person name="Bi G."/>
            <person name="Li C."/>
            <person name="Du R."/>
            <person name="Wang X."/>
            <person name="Sun T."/>
            <person name="Guo L."/>
            <person name="Liang H."/>
            <person name="Lu P."/>
            <person name="Wu Y."/>
            <person name="Zhang Z."/>
            <person name="Ro D.K."/>
            <person name="Shang Y."/>
            <person name="Huang S."/>
            <person name="Yan J."/>
        </authorList>
    </citation>
    <scope>NUCLEOTIDE SEQUENCE [LARGE SCALE GENOMIC DNA]</scope>
    <source>
        <strain evidence="4">Ta-2019</strain>
    </source>
</reference>
<dbReference type="AlphaFoldDB" id="A0AA38LS06"/>
<evidence type="ECO:0008006" key="6">
    <source>
        <dbReference type="Google" id="ProtNLM"/>
    </source>
</evidence>
<evidence type="ECO:0000313" key="5">
    <source>
        <dbReference type="Proteomes" id="UP000824469"/>
    </source>
</evidence>
<dbReference type="EMBL" id="JAHRHJ020000001">
    <property type="protein sequence ID" value="KAH9331207.1"/>
    <property type="molecule type" value="Genomic_DNA"/>
</dbReference>
<evidence type="ECO:0000313" key="4">
    <source>
        <dbReference type="EMBL" id="KAH9331207.1"/>
    </source>
</evidence>
<proteinExistence type="predicted"/>
<evidence type="ECO:0000256" key="3">
    <source>
        <dbReference type="SAM" id="Phobius"/>
    </source>
</evidence>
<keyword evidence="5" id="KW-1185">Reference proteome</keyword>
<evidence type="ECO:0000256" key="1">
    <source>
        <dbReference type="ARBA" id="ARBA00022741"/>
    </source>
</evidence>
<accession>A0AA38LS06</accession>
<dbReference type="PANTHER" id="PTHR24223:SF181">
    <property type="entry name" value="ABC TRANSPORTER C FAMILY MEMBER 3"/>
    <property type="match status" value="1"/>
</dbReference>
<feature type="transmembrane region" description="Helical" evidence="3">
    <location>
        <begin position="107"/>
        <end position="125"/>
    </location>
</feature>
<keyword evidence="3" id="KW-1133">Transmembrane helix</keyword>
<sequence>MSEGGELADTVFGVYMRHALAILLHMVFFVSLILPFCWNRCKYCTHRPEYSISKPTYSKKLHYGVTHKMALLSCVSLSVLYTMLGIWSPLYWWLKERPTDIGAEGEYIVQAMAWAIISAYAYYSLTKECKDKFPTLLRMWWILSFILYAFFFYLNIEEFKKQKHFTLSVVVEVLALFLSALLCYVSCHGRTGEGFLKQSIEEPLLSDIPEKTENHRPKVTPYATASFLSRLSFSWMKPLLDVGHKKPLSIHDVPQVADEHKADQIYHKFRNQLDSKGSATSTAKMLFLILQKDVLFAAFLALLTCSSYVGPYFIDNFVQYLAGRKRFASEGVLIACAFLVAKLVESLARRHWLFVTIHIGIRIKAALTAAIYKKG</sequence>
<feature type="transmembrane region" description="Helical" evidence="3">
    <location>
        <begin position="137"/>
        <end position="154"/>
    </location>
</feature>
<dbReference type="PANTHER" id="PTHR24223">
    <property type="entry name" value="ATP-BINDING CASSETTE SUB-FAMILY C"/>
    <property type="match status" value="1"/>
</dbReference>